<keyword evidence="5" id="KW-1185">Reference proteome</keyword>
<gene>
    <name evidence="4" type="ORF">ADH67_05035</name>
</gene>
<accession>A0A227KQA9</accession>
<feature type="chain" id="PRO_5011224531" evidence="2">
    <location>
        <begin position="24"/>
        <end position="392"/>
    </location>
</feature>
<dbReference type="GO" id="GO:0009253">
    <property type="term" value="P:peptidoglycan catabolic process"/>
    <property type="evidence" value="ECO:0007669"/>
    <property type="project" value="TreeGrafter"/>
</dbReference>
<keyword evidence="2" id="KW-0732">Signal</keyword>
<dbReference type="SUPFAM" id="SSF53955">
    <property type="entry name" value="Lysozyme-like"/>
    <property type="match status" value="1"/>
</dbReference>
<dbReference type="GeneID" id="78363634"/>
<dbReference type="Gene3D" id="1.10.8.350">
    <property type="entry name" value="Bacterial muramidase"/>
    <property type="match status" value="1"/>
</dbReference>
<dbReference type="PANTHER" id="PTHR30163">
    <property type="entry name" value="MEMBRANE-BOUND LYTIC MUREIN TRANSGLYCOSYLASE B"/>
    <property type="match status" value="1"/>
</dbReference>
<reference evidence="5" key="1">
    <citation type="submission" date="2017-05" db="EMBL/GenBank/DDBJ databases">
        <title>Improved OligoMM genomes.</title>
        <authorList>
            <person name="Garzetti D."/>
        </authorList>
    </citation>
    <scope>NUCLEOTIDE SEQUENCE [LARGE SCALE GENOMIC DNA]</scope>
    <source>
        <strain evidence="5">YL45</strain>
    </source>
</reference>
<sequence>MFRRPLLLAGVVSLSVFSGLALAQSMSSTSAEKAMRYSERPDVKKFIADVSRRRGLDSEWMAEVLDQATYQPKIERLMTPKKFKPGTRDSRRDWEKYRAIFLGRDRLNLGARFWKENRATLERAKKEFGVDPAVIVGIIGVETRYGENTGSWKVLDSLVTLSFDYKRRADFFKKELEEYLVFINNNQFKPREILGSYAGAVGLPQFMPSSIKRFGVDFDGDGKIDINNSAADTIGSIANYLSKHGWIEGAPMVMQADISEENAKRFGGGTAAKYRWQTLQNNGVKPAAGVKAEPSDLPVFIVDFPFYPAGSNDSKKLYRVGTKNFTSVLRYNSSYFYAGAVAELGTAIAALVGETGLIDGTPILPSKYDIELDPTGKGLKPDQIQVKVTPVS</sequence>
<feature type="domain" description="Transglycosylase SLT" evidence="3">
    <location>
        <begin position="40"/>
        <end position="345"/>
    </location>
</feature>
<dbReference type="AlphaFoldDB" id="A0A227KQA9"/>
<dbReference type="InterPro" id="IPR011757">
    <property type="entry name" value="Lytic_transglycosylase_MltB"/>
</dbReference>
<proteinExistence type="predicted"/>
<evidence type="ECO:0000259" key="3">
    <source>
        <dbReference type="Pfam" id="PF13406"/>
    </source>
</evidence>
<dbReference type="CDD" id="cd13399">
    <property type="entry name" value="Slt35-like"/>
    <property type="match status" value="1"/>
</dbReference>
<evidence type="ECO:0000313" key="5">
    <source>
        <dbReference type="Proteomes" id="UP000214610"/>
    </source>
</evidence>
<feature type="active site" evidence="1">
    <location>
        <position position="142"/>
    </location>
</feature>
<protein>
    <submittedName>
        <fullName evidence="4">Lytic murein transglycosylase B</fullName>
    </submittedName>
</protein>
<feature type="signal peptide" evidence="2">
    <location>
        <begin position="1"/>
        <end position="23"/>
    </location>
</feature>
<dbReference type="Proteomes" id="UP000214610">
    <property type="component" value="Unassembled WGS sequence"/>
</dbReference>
<evidence type="ECO:0000256" key="2">
    <source>
        <dbReference type="SAM" id="SignalP"/>
    </source>
</evidence>
<name>A0A227KQA9_9BURK</name>
<dbReference type="InterPro" id="IPR031304">
    <property type="entry name" value="SLT_2"/>
</dbReference>
<dbReference type="InterPro" id="IPR023346">
    <property type="entry name" value="Lysozyme-like_dom_sf"/>
</dbReference>
<dbReference type="NCBIfam" id="TIGR02282">
    <property type="entry name" value="MltB"/>
    <property type="match status" value="1"/>
</dbReference>
<comment type="caution">
    <text evidence="4">The sequence shown here is derived from an EMBL/GenBank/DDBJ whole genome shotgun (WGS) entry which is preliminary data.</text>
</comment>
<dbReference type="Pfam" id="PF13406">
    <property type="entry name" value="SLT_2"/>
    <property type="match status" value="1"/>
</dbReference>
<dbReference type="FunFam" id="1.10.8.350:FF:000001">
    <property type="entry name" value="Lytic murein transglycosylase B"/>
    <property type="match status" value="1"/>
</dbReference>
<dbReference type="GO" id="GO:0008933">
    <property type="term" value="F:peptidoglycan lytic transglycosylase activity"/>
    <property type="evidence" value="ECO:0007669"/>
    <property type="project" value="TreeGrafter"/>
</dbReference>
<dbReference type="Gene3D" id="1.10.530.10">
    <property type="match status" value="1"/>
</dbReference>
<evidence type="ECO:0000313" key="4">
    <source>
        <dbReference type="EMBL" id="OXE50349.1"/>
    </source>
</evidence>
<dbReference type="InterPro" id="IPR043426">
    <property type="entry name" value="MltB-like"/>
</dbReference>
<evidence type="ECO:0000256" key="1">
    <source>
        <dbReference type="PIRSR" id="PIRSR611757-1"/>
    </source>
</evidence>
<dbReference type="PANTHER" id="PTHR30163:SF9">
    <property type="entry name" value="MEMBRANE-BOUND LYTIC MUREIN TRANSGLYCOSYLASE B"/>
    <property type="match status" value="1"/>
</dbReference>
<organism evidence="4 5">
    <name type="scientific">Turicimonas muris</name>
    <dbReference type="NCBI Taxonomy" id="1796652"/>
    <lineage>
        <taxon>Bacteria</taxon>
        <taxon>Pseudomonadati</taxon>
        <taxon>Pseudomonadota</taxon>
        <taxon>Betaproteobacteria</taxon>
        <taxon>Burkholderiales</taxon>
        <taxon>Sutterellaceae</taxon>
        <taxon>Turicimonas</taxon>
    </lineage>
</organism>
<dbReference type="EMBL" id="NHMP01000002">
    <property type="protein sequence ID" value="OXE50349.1"/>
    <property type="molecule type" value="Genomic_DNA"/>
</dbReference>
<dbReference type="RefSeq" id="WP_066591921.1">
    <property type="nucleotide sequence ID" value="NZ_CAJTBZ010000028.1"/>
</dbReference>